<name>A0AAU7UCH2_9DEIO</name>
<dbReference type="PANTHER" id="PTHR37807:SF3">
    <property type="entry name" value="OS07G0160300 PROTEIN"/>
    <property type="match status" value="1"/>
</dbReference>
<dbReference type="Gene3D" id="3.40.50.300">
    <property type="entry name" value="P-loop containing nucleotide triphosphate hydrolases"/>
    <property type="match status" value="1"/>
</dbReference>
<proteinExistence type="predicted"/>
<evidence type="ECO:0000313" key="1">
    <source>
        <dbReference type="EMBL" id="XBV86472.1"/>
    </source>
</evidence>
<reference evidence="1" key="1">
    <citation type="submission" date="2024-06" db="EMBL/GenBank/DDBJ databases">
        <title>Draft Genome Sequence of Deinococcus sonorensis Type Strain KR-87, a Biofilm Producing Representative of the Genus Deinococcus.</title>
        <authorList>
            <person name="Boren L.S."/>
            <person name="Grosso R.A."/>
            <person name="Hugenberg-Cox A.N."/>
            <person name="Hill J.T.E."/>
            <person name="Albert C.M."/>
            <person name="Tuohy J.M."/>
        </authorList>
    </citation>
    <scope>NUCLEOTIDE SEQUENCE</scope>
    <source>
        <strain evidence="1">KR-87</strain>
    </source>
</reference>
<dbReference type="AlphaFoldDB" id="A0AAU7UCH2"/>
<dbReference type="KEGG" id="dsc:ABOD76_09210"/>
<gene>
    <name evidence="1" type="ORF">ABOD76_09210</name>
</gene>
<dbReference type="RefSeq" id="WP_350244540.1">
    <property type="nucleotide sequence ID" value="NZ_CP158299.1"/>
</dbReference>
<dbReference type="PANTHER" id="PTHR37807">
    <property type="entry name" value="OS07G0160300 PROTEIN"/>
    <property type="match status" value="1"/>
</dbReference>
<sequence length="158" mass="18339">MPTLFLLCGLPGSGKTTLARQLERQHHTLTLNLDAWMVPLFGQHMERRVFDARLAQLQTMQWALAGRALQLGVNVTLDWGFWRRAERETYRQRAEALGARVRLLWLDVPSEVLWQRLLQRNGQGAAGTFELDRNALDLFRERFERPLASEEPEHLQHG</sequence>
<accession>A0AAU7UCH2</accession>
<protein>
    <submittedName>
        <fullName evidence="1">AAA family ATPase</fullName>
    </submittedName>
</protein>
<dbReference type="Pfam" id="PF13671">
    <property type="entry name" value="AAA_33"/>
    <property type="match status" value="1"/>
</dbReference>
<dbReference type="EMBL" id="CP158299">
    <property type="protein sequence ID" value="XBV86472.1"/>
    <property type="molecule type" value="Genomic_DNA"/>
</dbReference>
<dbReference type="SUPFAM" id="SSF52540">
    <property type="entry name" value="P-loop containing nucleoside triphosphate hydrolases"/>
    <property type="match status" value="1"/>
</dbReference>
<dbReference type="InterPro" id="IPR027417">
    <property type="entry name" value="P-loop_NTPase"/>
</dbReference>
<organism evidence="1">
    <name type="scientific">Deinococcus sonorensis KR-87</name>
    <dbReference type="NCBI Taxonomy" id="694439"/>
    <lineage>
        <taxon>Bacteria</taxon>
        <taxon>Thermotogati</taxon>
        <taxon>Deinococcota</taxon>
        <taxon>Deinococci</taxon>
        <taxon>Deinococcales</taxon>
        <taxon>Deinococcaceae</taxon>
        <taxon>Deinococcus</taxon>
    </lineage>
</organism>